<comment type="caution">
    <text evidence="1">The sequence shown here is derived from an EMBL/GenBank/DDBJ whole genome shotgun (WGS) entry which is preliminary data.</text>
</comment>
<dbReference type="Proteomes" id="UP000231139">
    <property type="component" value="Unassembled WGS sequence"/>
</dbReference>
<accession>A0A2H0N3Z3</accession>
<evidence type="ECO:0000313" key="1">
    <source>
        <dbReference type="EMBL" id="PIR02835.1"/>
    </source>
</evidence>
<dbReference type="EMBL" id="PCWK01000004">
    <property type="protein sequence ID" value="PIR02835.1"/>
    <property type="molecule type" value="Genomic_DNA"/>
</dbReference>
<dbReference type="AlphaFoldDB" id="A0A2H0N3Z3"/>
<gene>
    <name evidence="1" type="ORF">COV62_00170</name>
</gene>
<evidence type="ECO:0000313" key="2">
    <source>
        <dbReference type="Proteomes" id="UP000231139"/>
    </source>
</evidence>
<reference evidence="1 2" key="1">
    <citation type="submission" date="2017-09" db="EMBL/GenBank/DDBJ databases">
        <title>Depth-based differentiation of microbial function through sediment-hosted aquifers and enrichment of novel symbionts in the deep terrestrial subsurface.</title>
        <authorList>
            <person name="Probst A.J."/>
            <person name="Ladd B."/>
            <person name="Jarett J.K."/>
            <person name="Geller-Mcgrath D.E."/>
            <person name="Sieber C.M."/>
            <person name="Emerson J.B."/>
            <person name="Anantharaman K."/>
            <person name="Thomas B.C."/>
            <person name="Malmstrom R."/>
            <person name="Stieglmeier M."/>
            <person name="Klingl A."/>
            <person name="Woyke T."/>
            <person name="Ryan C.M."/>
            <person name="Banfield J.F."/>
        </authorList>
    </citation>
    <scope>NUCLEOTIDE SEQUENCE [LARGE SCALE GENOMIC DNA]</scope>
    <source>
        <strain evidence="1">CG11_big_fil_rev_8_21_14_0_20_35_11</strain>
    </source>
</reference>
<organism evidence="1 2">
    <name type="scientific">Candidatus Nealsonbacteria bacterium CG11_big_fil_rev_8_21_14_0_20_35_11</name>
    <dbReference type="NCBI Taxonomy" id="1974713"/>
    <lineage>
        <taxon>Bacteria</taxon>
        <taxon>Candidatus Nealsoniibacteriota</taxon>
    </lineage>
</organism>
<name>A0A2H0N3Z3_9BACT</name>
<proteinExistence type="predicted"/>
<protein>
    <submittedName>
        <fullName evidence="1">Uncharacterized protein</fullName>
    </submittedName>
</protein>
<sequence>MTKKQQFLLEHNKLSPLNLQATISLLSRFRIEKTSLFKDNDWPIDKLRRPFILWLTSLTADEKENINEKEI</sequence>